<dbReference type="PANTHER" id="PTHR10196:SF67">
    <property type="entry name" value="SEDOHEPTULOKINASE"/>
    <property type="match status" value="1"/>
</dbReference>
<dbReference type="Gene3D" id="3.30.420.40">
    <property type="match status" value="1"/>
</dbReference>
<keyword evidence="3" id="KW-0418">Kinase</keyword>
<dbReference type="GO" id="GO:0006071">
    <property type="term" value="P:glycerol metabolic process"/>
    <property type="evidence" value="ECO:0007669"/>
    <property type="project" value="TreeGrafter"/>
</dbReference>
<evidence type="ECO:0000313" key="4">
    <source>
        <dbReference type="EMBL" id="CAG9831295.1"/>
    </source>
</evidence>
<dbReference type="AlphaFoldDB" id="A0A9N9SSR2"/>
<evidence type="ECO:0000313" key="5">
    <source>
        <dbReference type="Proteomes" id="UP001153709"/>
    </source>
</evidence>
<keyword evidence="2" id="KW-0808">Transferase</keyword>
<organism evidence="4 5">
    <name type="scientific">Diabrotica balteata</name>
    <name type="common">Banded cucumber beetle</name>
    <dbReference type="NCBI Taxonomy" id="107213"/>
    <lineage>
        <taxon>Eukaryota</taxon>
        <taxon>Metazoa</taxon>
        <taxon>Ecdysozoa</taxon>
        <taxon>Arthropoda</taxon>
        <taxon>Hexapoda</taxon>
        <taxon>Insecta</taxon>
        <taxon>Pterygota</taxon>
        <taxon>Neoptera</taxon>
        <taxon>Endopterygota</taxon>
        <taxon>Coleoptera</taxon>
        <taxon>Polyphaga</taxon>
        <taxon>Cucujiformia</taxon>
        <taxon>Chrysomeloidea</taxon>
        <taxon>Chrysomelidae</taxon>
        <taxon>Galerucinae</taxon>
        <taxon>Diabroticina</taxon>
        <taxon>Diabroticites</taxon>
        <taxon>Diabrotica</taxon>
    </lineage>
</organism>
<dbReference type="InterPro" id="IPR043129">
    <property type="entry name" value="ATPase_NBD"/>
</dbReference>
<proteinExistence type="inferred from homology"/>
<sequence>MSTKNCSYILANTIRNEDLLHLTEQKRVQNEIKTRKWGWIGHTLRKNSSSIAKTALQPEKLTKYNCSGTIADFAVAMLCNLDKPVISYQNAASWGYFNCRTSEWNTELLTNASFPVELLPEVRASGEIAGLLAGNWHSVPKGTPIGKFVNEHNIGLPKITSEKLFHDL</sequence>
<evidence type="ECO:0000256" key="1">
    <source>
        <dbReference type="ARBA" id="ARBA00009156"/>
    </source>
</evidence>
<dbReference type="SUPFAM" id="SSF53067">
    <property type="entry name" value="Actin-like ATPase domain"/>
    <property type="match status" value="1"/>
</dbReference>
<reference evidence="4" key="1">
    <citation type="submission" date="2022-01" db="EMBL/GenBank/DDBJ databases">
        <authorList>
            <person name="King R."/>
        </authorList>
    </citation>
    <scope>NUCLEOTIDE SEQUENCE</scope>
</reference>
<name>A0A9N9SSR2_DIABA</name>
<protein>
    <submittedName>
        <fullName evidence="4">Uncharacterized protein</fullName>
    </submittedName>
</protein>
<evidence type="ECO:0000256" key="3">
    <source>
        <dbReference type="ARBA" id="ARBA00022777"/>
    </source>
</evidence>
<gene>
    <name evidence="4" type="ORF">DIABBA_LOCUS4898</name>
</gene>
<evidence type="ECO:0000256" key="2">
    <source>
        <dbReference type="ARBA" id="ARBA00022679"/>
    </source>
</evidence>
<accession>A0A9N9SSR2</accession>
<dbReference type="Proteomes" id="UP001153709">
    <property type="component" value="Chromosome 3"/>
</dbReference>
<dbReference type="EMBL" id="OU898278">
    <property type="protein sequence ID" value="CAG9831295.1"/>
    <property type="molecule type" value="Genomic_DNA"/>
</dbReference>
<comment type="similarity">
    <text evidence="1">Belongs to the FGGY kinase family.</text>
</comment>
<dbReference type="OrthoDB" id="10264182at2759"/>
<dbReference type="PANTHER" id="PTHR10196">
    <property type="entry name" value="SUGAR KINASE"/>
    <property type="match status" value="1"/>
</dbReference>
<dbReference type="GO" id="GO:0005829">
    <property type="term" value="C:cytosol"/>
    <property type="evidence" value="ECO:0007669"/>
    <property type="project" value="TreeGrafter"/>
</dbReference>
<dbReference type="GO" id="GO:0050277">
    <property type="term" value="F:sedoheptulokinase activity"/>
    <property type="evidence" value="ECO:0007669"/>
    <property type="project" value="TreeGrafter"/>
</dbReference>
<keyword evidence="5" id="KW-1185">Reference proteome</keyword>